<evidence type="ECO:0000313" key="3">
    <source>
        <dbReference type="Proteomes" id="UP001557470"/>
    </source>
</evidence>
<protein>
    <recommendedName>
        <fullName evidence="1">IRS-type PTB domain-containing protein</fullName>
    </recommendedName>
</protein>
<dbReference type="AlphaFoldDB" id="A0ABD0X608"/>
<dbReference type="EMBL" id="JAGEUA010000005">
    <property type="protein sequence ID" value="KAL0977906.1"/>
    <property type="molecule type" value="Genomic_DNA"/>
</dbReference>
<dbReference type="FunFam" id="2.30.29.30:FF:000110">
    <property type="entry name" value="Docking protein 4"/>
    <property type="match status" value="1"/>
</dbReference>
<dbReference type="SMART" id="SM00310">
    <property type="entry name" value="PTBI"/>
    <property type="match status" value="1"/>
</dbReference>
<dbReference type="PROSITE" id="PS51064">
    <property type="entry name" value="IRS_PTB"/>
    <property type="match status" value="1"/>
</dbReference>
<evidence type="ECO:0000313" key="2">
    <source>
        <dbReference type="EMBL" id="KAL0977906.1"/>
    </source>
</evidence>
<sequence length="228" mass="26674">MGKCLPWTNIYRCCWLILRTASSKGPRRLERFSNEQAANCHCYHKVTDLTKIRNVYKTPQTKKKNAVVLTFNDDSPKVFACDSEWEANEWCKVLQLECLENKMLALAFEKPDIINENRSQQPIEQFHVFLKPSNCMDFYGECILKVSCDMLWLGEAQKPWLKIISWPLRSLRRYGRGRTWFTFEAGRRCDSGAGLFIFQTLEGELIYRRVNAEVIATMETTECLSWAF</sequence>
<dbReference type="SMART" id="SM01244">
    <property type="entry name" value="IRS"/>
    <property type="match status" value="1"/>
</dbReference>
<accession>A0ABD0X608</accession>
<evidence type="ECO:0000259" key="1">
    <source>
        <dbReference type="PROSITE" id="PS51064"/>
    </source>
</evidence>
<gene>
    <name evidence="2" type="ORF">UPYG_G00163050</name>
</gene>
<dbReference type="InterPro" id="IPR011993">
    <property type="entry name" value="PH-like_dom_sf"/>
</dbReference>
<dbReference type="SUPFAM" id="SSF50729">
    <property type="entry name" value="PH domain-like"/>
    <property type="match status" value="2"/>
</dbReference>
<dbReference type="Pfam" id="PF02174">
    <property type="entry name" value="IRS"/>
    <property type="match status" value="1"/>
</dbReference>
<reference evidence="2 3" key="1">
    <citation type="submission" date="2024-06" db="EMBL/GenBank/DDBJ databases">
        <authorList>
            <person name="Pan Q."/>
            <person name="Wen M."/>
            <person name="Jouanno E."/>
            <person name="Zahm M."/>
            <person name="Klopp C."/>
            <person name="Cabau C."/>
            <person name="Louis A."/>
            <person name="Berthelot C."/>
            <person name="Parey E."/>
            <person name="Roest Crollius H."/>
            <person name="Montfort J."/>
            <person name="Robinson-Rechavi M."/>
            <person name="Bouchez O."/>
            <person name="Lampietro C."/>
            <person name="Lopez Roques C."/>
            <person name="Donnadieu C."/>
            <person name="Postlethwait J."/>
            <person name="Bobe J."/>
            <person name="Verreycken H."/>
            <person name="Guiguen Y."/>
        </authorList>
    </citation>
    <scope>NUCLEOTIDE SEQUENCE [LARGE SCALE GENOMIC DNA]</scope>
    <source>
        <strain evidence="2">Up_M1</strain>
        <tissue evidence="2">Testis</tissue>
    </source>
</reference>
<comment type="caution">
    <text evidence="2">The sequence shown here is derived from an EMBL/GenBank/DDBJ whole genome shotgun (WGS) entry which is preliminary data.</text>
</comment>
<feature type="domain" description="IRS-type PTB" evidence="1">
    <location>
        <begin position="119"/>
        <end position="224"/>
    </location>
</feature>
<dbReference type="PANTHER" id="PTHR21258">
    <property type="entry name" value="DOCKING PROTEIN RELATED"/>
    <property type="match status" value="1"/>
</dbReference>
<name>A0ABD0X608_UMBPY</name>
<proteinExistence type="predicted"/>
<dbReference type="Proteomes" id="UP001557470">
    <property type="component" value="Unassembled WGS sequence"/>
</dbReference>
<dbReference type="InterPro" id="IPR050996">
    <property type="entry name" value="Docking_Protein_DOK"/>
</dbReference>
<organism evidence="2 3">
    <name type="scientific">Umbra pygmaea</name>
    <name type="common">Eastern mudminnow</name>
    <dbReference type="NCBI Taxonomy" id="75934"/>
    <lineage>
        <taxon>Eukaryota</taxon>
        <taxon>Metazoa</taxon>
        <taxon>Chordata</taxon>
        <taxon>Craniata</taxon>
        <taxon>Vertebrata</taxon>
        <taxon>Euteleostomi</taxon>
        <taxon>Actinopterygii</taxon>
        <taxon>Neopterygii</taxon>
        <taxon>Teleostei</taxon>
        <taxon>Protacanthopterygii</taxon>
        <taxon>Esociformes</taxon>
        <taxon>Umbridae</taxon>
        <taxon>Umbra</taxon>
    </lineage>
</organism>
<dbReference type="Gene3D" id="2.30.29.30">
    <property type="entry name" value="Pleckstrin-homology domain (PH domain)/Phosphotyrosine-binding domain (PTB)"/>
    <property type="match status" value="2"/>
</dbReference>
<dbReference type="InterPro" id="IPR002404">
    <property type="entry name" value="IRS_PTB"/>
</dbReference>
<dbReference type="PANTHER" id="PTHR21258:SF45">
    <property type="entry name" value="DOCKING PROTEIN 5"/>
    <property type="match status" value="1"/>
</dbReference>
<keyword evidence="3" id="KW-1185">Reference proteome</keyword>